<gene>
    <name evidence="1" type="ORF">D5R97_00135</name>
</gene>
<accession>A0A424YJ55</accession>
<dbReference type="EMBL" id="QZAA01000007">
    <property type="protein sequence ID" value="RQD78663.1"/>
    <property type="molecule type" value="Genomic_DNA"/>
</dbReference>
<sequence>MDNIRSADFMIKIKNTQGFSWQGKVEHLPSGQEQTFETFIELLFLMEKKMEELGSPQEATEKRSWKK</sequence>
<evidence type="ECO:0000313" key="2">
    <source>
        <dbReference type="Proteomes" id="UP000285138"/>
    </source>
</evidence>
<dbReference type="AlphaFoldDB" id="A0A424YJ55"/>
<reference evidence="1 2" key="1">
    <citation type="submission" date="2018-08" db="EMBL/GenBank/DDBJ databases">
        <title>The metabolism and importance of syntrophic acetate oxidation coupled to methane or sulfide production in haloalkaline environments.</title>
        <authorList>
            <person name="Timmers P.H.A."/>
            <person name="Vavourakis C.D."/>
            <person name="Sorokin D.Y."/>
            <person name="Sinninghe Damste J.S."/>
            <person name="Muyzer G."/>
            <person name="Stams A.J.M."/>
            <person name="Plugge C.M."/>
        </authorList>
    </citation>
    <scope>NUCLEOTIDE SEQUENCE [LARGE SCALE GENOMIC DNA]</scope>
    <source>
        <strain evidence="1">MSAO_Bac1</strain>
    </source>
</reference>
<name>A0A424YJ55_9FIRM</name>
<comment type="caution">
    <text evidence="1">The sequence shown here is derived from an EMBL/GenBank/DDBJ whole genome shotgun (WGS) entry which is preliminary data.</text>
</comment>
<proteinExistence type="predicted"/>
<protein>
    <submittedName>
        <fullName evidence="1">Uncharacterized protein</fullName>
    </submittedName>
</protein>
<organism evidence="1 2">
    <name type="scientific">Candidatus Syntrophonatronum acetioxidans</name>
    <dbReference type="NCBI Taxonomy" id="1795816"/>
    <lineage>
        <taxon>Bacteria</taxon>
        <taxon>Bacillati</taxon>
        <taxon>Bacillota</taxon>
        <taxon>Clostridia</taxon>
        <taxon>Eubacteriales</taxon>
        <taxon>Syntrophomonadaceae</taxon>
        <taxon>Candidatus Syntrophonatronum</taxon>
    </lineage>
</organism>
<dbReference type="Proteomes" id="UP000285138">
    <property type="component" value="Unassembled WGS sequence"/>
</dbReference>
<evidence type="ECO:0000313" key="1">
    <source>
        <dbReference type="EMBL" id="RQD78663.1"/>
    </source>
</evidence>